<dbReference type="Proteomes" id="UP001158087">
    <property type="component" value="Unassembled WGS sequence"/>
</dbReference>
<name>A0AA42GXC2_9HYPH</name>
<evidence type="ECO:0000313" key="2">
    <source>
        <dbReference type="Proteomes" id="UP001158087"/>
    </source>
</evidence>
<evidence type="ECO:0000313" key="1">
    <source>
        <dbReference type="EMBL" id="MDH0123304.1"/>
    </source>
</evidence>
<protein>
    <submittedName>
        <fullName evidence="1">Uncharacterized protein</fullName>
    </submittedName>
</protein>
<comment type="caution">
    <text evidence="1">The sequence shown here is derived from an EMBL/GenBank/DDBJ whole genome shotgun (WGS) entry which is preliminary data.</text>
</comment>
<gene>
    <name evidence="1" type="ORF">N7376_04810</name>
</gene>
<dbReference type="AlphaFoldDB" id="A0AA42GXC2"/>
<proteinExistence type="predicted"/>
<reference evidence="1" key="1">
    <citation type="submission" date="2022-09" db="EMBL/GenBank/DDBJ databases">
        <title>Intensive care unit water sources are persistently colonized with multi-drug resistant bacteria and are the site of extensive horizontal gene transfer of antibiotic resistance genes.</title>
        <authorList>
            <person name="Diorio-Toth L."/>
        </authorList>
    </citation>
    <scope>NUCLEOTIDE SEQUENCE</scope>
    <source>
        <strain evidence="1">GD04153</strain>
    </source>
</reference>
<accession>A0AA42GXC2</accession>
<dbReference type="EMBL" id="JAODYY010000001">
    <property type="protein sequence ID" value="MDH0123304.1"/>
    <property type="molecule type" value="Genomic_DNA"/>
</dbReference>
<organism evidence="1 2">
    <name type="scientific">Brucella intermedia GD04153</name>
    <dbReference type="NCBI Taxonomy" id="2975438"/>
    <lineage>
        <taxon>Bacteria</taxon>
        <taxon>Pseudomonadati</taxon>
        <taxon>Pseudomonadota</taxon>
        <taxon>Alphaproteobacteria</taxon>
        <taxon>Hyphomicrobiales</taxon>
        <taxon>Brucellaceae</taxon>
        <taxon>Brucella/Ochrobactrum group</taxon>
        <taxon>Brucella</taxon>
    </lineage>
</organism>
<sequence length="154" mass="16828">MAHVKRQIRDGVKGVLKALPDLASVHSESRTFRAAQRNEFPMAIVSVAENVELADKNPVGNRIVQRNMNIAVTLAIRDTNDDAEDILDDLSVAVEKALLMPSSVNAGKLMFWRFNGSGAMSGEPTEDGIILVQPLNFSCSVMTKDAEPDINLHQ</sequence>